<dbReference type="GO" id="GO:0051536">
    <property type="term" value="F:iron-sulfur cluster binding"/>
    <property type="evidence" value="ECO:0007669"/>
    <property type="project" value="UniProtKB-KW"/>
</dbReference>
<proteinExistence type="predicted"/>
<evidence type="ECO:0000259" key="5">
    <source>
        <dbReference type="Pfam" id="PF02662"/>
    </source>
</evidence>
<dbReference type="EMBL" id="DTDP01000135">
    <property type="protein sequence ID" value="HGK53970.1"/>
    <property type="molecule type" value="Genomic_DNA"/>
</dbReference>
<evidence type="ECO:0000256" key="3">
    <source>
        <dbReference type="ARBA" id="ARBA00023004"/>
    </source>
</evidence>
<dbReference type="InterPro" id="IPR003813">
    <property type="entry name" value="MvhD/FlpD"/>
</dbReference>
<keyword evidence="2" id="KW-0560">Oxidoreductase</keyword>
<evidence type="ECO:0000256" key="4">
    <source>
        <dbReference type="ARBA" id="ARBA00023014"/>
    </source>
</evidence>
<keyword evidence="4" id="KW-0411">Iron-sulfur</keyword>
<accession>A0A7V4E1V0</accession>
<dbReference type="Pfam" id="PF02662">
    <property type="entry name" value="FlpD"/>
    <property type="match status" value="1"/>
</dbReference>
<sequence>MEKNFEPKIVGIFCNWCTYAAADLAGVSRMQYAPNLRIVRVMCSGRIHPEFILWAFKNGADGVLIGGCHPGDCHYIEGNYKNLRRYLLLKKLISQFGIEEERLRLEWISASEADKLVKVVNEFAETLKKLGPLSLKEKLPEYAKKEV</sequence>
<protein>
    <submittedName>
        <fullName evidence="6">Hydrogenase iron-sulfur subunit</fullName>
    </submittedName>
</protein>
<keyword evidence="3" id="KW-0408">Iron</keyword>
<keyword evidence="1" id="KW-0479">Metal-binding</keyword>
<evidence type="ECO:0000256" key="1">
    <source>
        <dbReference type="ARBA" id="ARBA00022723"/>
    </source>
</evidence>
<feature type="domain" description="F420-non-reducing hydrogenase iron-sulfur subunit D" evidence="5">
    <location>
        <begin position="9"/>
        <end position="131"/>
    </location>
</feature>
<dbReference type="AlphaFoldDB" id="A0A7V4E1V0"/>
<comment type="caution">
    <text evidence="6">The sequence shown here is derived from an EMBL/GenBank/DDBJ whole genome shotgun (WGS) entry which is preliminary data.</text>
</comment>
<name>A0A7V4E1V0_UNCW3</name>
<reference evidence="6" key="1">
    <citation type="journal article" date="2020" name="mSystems">
        <title>Genome- and Community-Level Interaction Insights into Carbon Utilization and Element Cycling Functions of Hydrothermarchaeota in Hydrothermal Sediment.</title>
        <authorList>
            <person name="Zhou Z."/>
            <person name="Liu Y."/>
            <person name="Xu W."/>
            <person name="Pan J."/>
            <person name="Luo Z.H."/>
            <person name="Li M."/>
        </authorList>
    </citation>
    <scope>NUCLEOTIDE SEQUENCE [LARGE SCALE GENOMIC DNA]</scope>
    <source>
        <strain evidence="6">SpSt-695</strain>
    </source>
</reference>
<gene>
    <name evidence="6" type="ORF">ENU72_02985</name>
</gene>
<evidence type="ECO:0000256" key="2">
    <source>
        <dbReference type="ARBA" id="ARBA00023002"/>
    </source>
</evidence>
<evidence type="ECO:0000313" key="6">
    <source>
        <dbReference type="EMBL" id="HGK53970.1"/>
    </source>
</evidence>
<dbReference type="GO" id="GO:0046872">
    <property type="term" value="F:metal ion binding"/>
    <property type="evidence" value="ECO:0007669"/>
    <property type="project" value="UniProtKB-KW"/>
</dbReference>
<dbReference type="GO" id="GO:0016491">
    <property type="term" value="F:oxidoreductase activity"/>
    <property type="evidence" value="ECO:0007669"/>
    <property type="project" value="UniProtKB-KW"/>
</dbReference>
<organism evidence="6">
    <name type="scientific">candidate division WOR-3 bacterium</name>
    <dbReference type="NCBI Taxonomy" id="2052148"/>
    <lineage>
        <taxon>Bacteria</taxon>
        <taxon>Bacteria division WOR-3</taxon>
    </lineage>
</organism>